<feature type="signal peptide" evidence="1">
    <location>
        <begin position="1"/>
        <end position="22"/>
    </location>
</feature>
<dbReference type="SMART" id="SM00554">
    <property type="entry name" value="FAS1"/>
    <property type="match status" value="4"/>
</dbReference>
<dbReference type="Proteomes" id="UP000237640">
    <property type="component" value="Unassembled WGS sequence"/>
</dbReference>
<sequence>MKTIPHLRKFLLVFVLSLFVFACSNNDDDANPGTDDAIGNTDDDVTPSLPNIVELAESVDVLSTLLDAIEAADPTIADALAGDGPFTVFAPTNDAFNDLLNQLDDFDGFDDFDEDAEQQLLASILQYHVISGTEAFSNNLSDGTVLTTLQTEEITVNVDGGVFIEDKTEELAEVVSADNDASNGVVHIINKVLLPQEVLDALFPKPSIVELVVETEELSLLEEAVIKANLVDALNAEGPFTVFAPTNAAIEELFELLGDSFTSFDDFDNFLELQILEQILLYHAVPGNVTSSDLAPGMINTLLQDETLEIISDGNTFVISDASDIDANILSPDQEASNGVVHVIDKILIPQEIQDFLDMLNPDDPDSGLPTIREIVESTDELDFLREALEITGLLETLGEDGPFTVFAPTNETITLLFALIGGSFGDLNEFNLDFEIDLLRQVLSYHVVPGIVTSGDLTPGTVTTLLPNDGFEIVNNNGEFALIDGLHLPVDLLLTDIPAANGVIHTIDRILIPESVIQTVLSETEQNLLELIENLGECDEFIYAFMLVRDRFEEVLQSQEFTFFLPTNQAFLELFDELDGIDSLADFDTTEELELLGTILLYHLVPETTAFANDLFNNQELESIQGERLNIMINNGVFILDKTADPARVTSPDIEVFSGVIHIIDKVLLPQEALNQLSS</sequence>
<feature type="domain" description="FAS1" evidence="2">
    <location>
        <begin position="369"/>
        <end position="512"/>
    </location>
</feature>
<dbReference type="PROSITE" id="PS51257">
    <property type="entry name" value="PROKAR_LIPOPROTEIN"/>
    <property type="match status" value="1"/>
</dbReference>
<dbReference type="Gene3D" id="2.30.180.10">
    <property type="entry name" value="FAS1 domain"/>
    <property type="match status" value="4"/>
</dbReference>
<comment type="caution">
    <text evidence="3">The sequence shown here is derived from an EMBL/GenBank/DDBJ whole genome shotgun (WGS) entry which is preliminary data.</text>
</comment>
<feature type="chain" id="PRO_5015562869" evidence="1">
    <location>
        <begin position="23"/>
        <end position="680"/>
    </location>
</feature>
<dbReference type="Pfam" id="PF02469">
    <property type="entry name" value="Fasciclin"/>
    <property type="match status" value="4"/>
</dbReference>
<dbReference type="EMBL" id="PVYX01000002">
    <property type="protein sequence ID" value="PRX55498.1"/>
    <property type="molecule type" value="Genomic_DNA"/>
</dbReference>
<evidence type="ECO:0000256" key="1">
    <source>
        <dbReference type="SAM" id="SignalP"/>
    </source>
</evidence>
<feature type="domain" description="FAS1" evidence="2">
    <location>
        <begin position="526"/>
        <end position="669"/>
    </location>
</feature>
<dbReference type="SUPFAM" id="SSF82153">
    <property type="entry name" value="FAS1 domain"/>
    <property type="match status" value="4"/>
</dbReference>
<dbReference type="GO" id="GO:0005615">
    <property type="term" value="C:extracellular space"/>
    <property type="evidence" value="ECO:0007669"/>
    <property type="project" value="TreeGrafter"/>
</dbReference>
<dbReference type="PANTHER" id="PTHR10900:SF77">
    <property type="entry name" value="FI19380P1"/>
    <property type="match status" value="1"/>
</dbReference>
<dbReference type="InterPro" id="IPR036378">
    <property type="entry name" value="FAS1_dom_sf"/>
</dbReference>
<dbReference type="RefSeq" id="WP_106147390.1">
    <property type="nucleotide sequence ID" value="NZ_PVYX01000002.1"/>
</dbReference>
<keyword evidence="1" id="KW-0732">Signal</keyword>
<protein>
    <submittedName>
        <fullName evidence="3">Putative surface protein with fasciclin (FAS1) repeats</fullName>
    </submittedName>
</protein>
<evidence type="ECO:0000313" key="3">
    <source>
        <dbReference type="EMBL" id="PRX55498.1"/>
    </source>
</evidence>
<organism evidence="3 4">
    <name type="scientific">Flagellimonas meridianipacifica</name>
    <dbReference type="NCBI Taxonomy" id="1080225"/>
    <lineage>
        <taxon>Bacteria</taxon>
        <taxon>Pseudomonadati</taxon>
        <taxon>Bacteroidota</taxon>
        <taxon>Flavobacteriia</taxon>
        <taxon>Flavobacteriales</taxon>
        <taxon>Flavobacteriaceae</taxon>
        <taxon>Flagellimonas</taxon>
    </lineage>
</organism>
<feature type="domain" description="FAS1" evidence="2">
    <location>
        <begin position="205"/>
        <end position="348"/>
    </location>
</feature>
<evidence type="ECO:0000313" key="4">
    <source>
        <dbReference type="Proteomes" id="UP000237640"/>
    </source>
</evidence>
<feature type="domain" description="FAS1" evidence="2">
    <location>
        <begin position="49"/>
        <end position="193"/>
    </location>
</feature>
<dbReference type="InterPro" id="IPR000782">
    <property type="entry name" value="FAS1_domain"/>
</dbReference>
<gene>
    <name evidence="3" type="ORF">CLV81_3911</name>
</gene>
<accession>A0A2T0MDC2</accession>
<name>A0A2T0MDC2_9FLAO</name>
<proteinExistence type="predicted"/>
<keyword evidence="4" id="KW-1185">Reference proteome</keyword>
<dbReference type="AlphaFoldDB" id="A0A2T0MDC2"/>
<dbReference type="PROSITE" id="PS50213">
    <property type="entry name" value="FAS1"/>
    <property type="match status" value="4"/>
</dbReference>
<dbReference type="OrthoDB" id="9800666at2"/>
<reference evidence="3 4" key="1">
    <citation type="submission" date="2018-03" db="EMBL/GenBank/DDBJ databases">
        <title>Genomic Encyclopedia of Archaeal and Bacterial Type Strains, Phase II (KMG-II): from individual species to whole genera.</title>
        <authorList>
            <person name="Goeker M."/>
        </authorList>
    </citation>
    <scope>NUCLEOTIDE SEQUENCE [LARGE SCALE GENOMIC DNA]</scope>
    <source>
        <strain evidence="3 4">DSM 25027</strain>
    </source>
</reference>
<dbReference type="PANTHER" id="PTHR10900">
    <property type="entry name" value="PERIOSTIN-RELATED"/>
    <property type="match status" value="1"/>
</dbReference>
<evidence type="ECO:0000259" key="2">
    <source>
        <dbReference type="PROSITE" id="PS50213"/>
    </source>
</evidence>
<dbReference type="InterPro" id="IPR050904">
    <property type="entry name" value="Adhesion/Biosynth-related"/>
</dbReference>
<dbReference type="FunFam" id="2.30.180.10:FF:000032">
    <property type="entry name" value="Fasciclin domain-containing protein, putative"/>
    <property type="match status" value="2"/>
</dbReference>